<dbReference type="Proteomes" id="UP000005104">
    <property type="component" value="Chromosome"/>
</dbReference>
<dbReference type="RefSeq" id="WP_007785916.1">
    <property type="nucleotide sequence ID" value="NZ_CM001441.1"/>
</dbReference>
<sequence length="151" mass="17273">MRSLKCGLRIGGVVMIAVLLFLGTVSSNAPGQVQAELQANRFAQAINENNPGELYSYLLPEIQGLSGREEFVKNFAHERSYPYLTPLYIYLDNLTLDEGKRSGEAVFTVASRLPGEKMRVKLYYREQQYYMDAFREIADGSYIEKFRKLKQ</sequence>
<evidence type="ECO:0000313" key="2">
    <source>
        <dbReference type="Proteomes" id="UP000005104"/>
    </source>
</evidence>
<gene>
    <name evidence="1" type="ORF">DesyoDRAFT_4179</name>
</gene>
<protein>
    <submittedName>
        <fullName evidence="1">Uncharacterized protein</fullName>
    </submittedName>
</protein>
<name>H5XXD2_9FIRM</name>
<evidence type="ECO:0000313" key="1">
    <source>
        <dbReference type="EMBL" id="EHQ91138.1"/>
    </source>
</evidence>
<accession>H5XXD2</accession>
<dbReference type="HOGENOM" id="CLU_131388_0_0_9"/>
<dbReference type="STRING" id="768710.DesyoDRAFT_4179"/>
<keyword evidence="2" id="KW-1185">Reference proteome</keyword>
<proteinExistence type="predicted"/>
<dbReference type="AlphaFoldDB" id="H5XXD2"/>
<organism evidence="1 2">
    <name type="scientific">Desulfosporosinus youngiae DSM 17734</name>
    <dbReference type="NCBI Taxonomy" id="768710"/>
    <lineage>
        <taxon>Bacteria</taxon>
        <taxon>Bacillati</taxon>
        <taxon>Bacillota</taxon>
        <taxon>Clostridia</taxon>
        <taxon>Eubacteriales</taxon>
        <taxon>Desulfitobacteriaceae</taxon>
        <taxon>Desulfosporosinus</taxon>
    </lineage>
</organism>
<reference evidence="1 2" key="1">
    <citation type="submission" date="2011-11" db="EMBL/GenBank/DDBJ databases">
        <title>The Noncontiguous Finished genome of Desulfosporosinus youngiae DSM 17734.</title>
        <authorList>
            <consortium name="US DOE Joint Genome Institute (JGI-PGF)"/>
            <person name="Lucas S."/>
            <person name="Han J."/>
            <person name="Lapidus A."/>
            <person name="Cheng J.-F."/>
            <person name="Goodwin L."/>
            <person name="Pitluck S."/>
            <person name="Peters L."/>
            <person name="Ovchinnikova G."/>
            <person name="Lu M."/>
            <person name="Land M.L."/>
            <person name="Hauser L."/>
            <person name="Pester M."/>
            <person name="Spring S."/>
            <person name="Ollivier B."/>
            <person name="Rattei T."/>
            <person name="Klenk H.-P."/>
            <person name="Wagner M."/>
            <person name="Loy A."/>
            <person name="Woyke T.J."/>
        </authorList>
    </citation>
    <scope>NUCLEOTIDE SEQUENCE [LARGE SCALE GENOMIC DNA]</scope>
    <source>
        <strain evidence="1 2">DSM 17734</strain>
    </source>
</reference>
<dbReference type="EMBL" id="CM001441">
    <property type="protein sequence ID" value="EHQ91138.1"/>
    <property type="molecule type" value="Genomic_DNA"/>
</dbReference>